<proteinExistence type="predicted"/>
<keyword evidence="2" id="KW-1185">Reference proteome</keyword>
<dbReference type="AlphaFoldDB" id="A0A317VSY1"/>
<organism evidence="1 2">
    <name type="scientific">Aspergillus heteromorphus CBS 117.55</name>
    <dbReference type="NCBI Taxonomy" id="1448321"/>
    <lineage>
        <taxon>Eukaryota</taxon>
        <taxon>Fungi</taxon>
        <taxon>Dikarya</taxon>
        <taxon>Ascomycota</taxon>
        <taxon>Pezizomycotina</taxon>
        <taxon>Eurotiomycetes</taxon>
        <taxon>Eurotiomycetidae</taxon>
        <taxon>Eurotiales</taxon>
        <taxon>Aspergillaceae</taxon>
        <taxon>Aspergillus</taxon>
        <taxon>Aspergillus subgen. Circumdati</taxon>
    </lineage>
</organism>
<sequence length="162" mass="17690">MAAAGVEGRKGGRLMALRQQSGICKHDGTSQWSDSIASETVQVGEGRGEERKWVVGWGSKMLASYGVAAAEWRRARRKTKAQNHVWAKHPRPIRLVAPPLSPQLCVLLSVCLSSSPSLPSTFLTRDHSRLSGWLQIPQIVRLASPVSLSEWLAWADAACDHG</sequence>
<dbReference type="EMBL" id="MSFL01000019">
    <property type="protein sequence ID" value="PWY77025.1"/>
    <property type="molecule type" value="Genomic_DNA"/>
</dbReference>
<dbReference type="RefSeq" id="XP_025397786.1">
    <property type="nucleotide sequence ID" value="XM_025548662.1"/>
</dbReference>
<dbReference type="GeneID" id="37070899"/>
<dbReference type="Proteomes" id="UP000247233">
    <property type="component" value="Unassembled WGS sequence"/>
</dbReference>
<comment type="caution">
    <text evidence="1">The sequence shown here is derived from an EMBL/GenBank/DDBJ whole genome shotgun (WGS) entry which is preliminary data.</text>
</comment>
<gene>
    <name evidence="1" type="ORF">BO70DRAFT_70580</name>
</gene>
<evidence type="ECO:0000313" key="1">
    <source>
        <dbReference type="EMBL" id="PWY77025.1"/>
    </source>
</evidence>
<reference evidence="1 2" key="1">
    <citation type="submission" date="2016-12" db="EMBL/GenBank/DDBJ databases">
        <title>The genomes of Aspergillus section Nigri reveals drivers in fungal speciation.</title>
        <authorList>
            <consortium name="DOE Joint Genome Institute"/>
            <person name="Vesth T.C."/>
            <person name="Nybo J."/>
            <person name="Theobald S."/>
            <person name="Brandl J."/>
            <person name="Frisvad J.C."/>
            <person name="Nielsen K.F."/>
            <person name="Lyhne E.K."/>
            <person name="Kogle M.E."/>
            <person name="Kuo A."/>
            <person name="Riley R."/>
            <person name="Clum A."/>
            <person name="Nolan M."/>
            <person name="Lipzen A."/>
            <person name="Salamov A."/>
            <person name="Henrissat B."/>
            <person name="Wiebenga A."/>
            <person name="De Vries R.P."/>
            <person name="Grigoriev I.V."/>
            <person name="Mortensen U.H."/>
            <person name="Andersen M.R."/>
            <person name="Baker S.E."/>
        </authorList>
    </citation>
    <scope>NUCLEOTIDE SEQUENCE [LARGE SCALE GENOMIC DNA]</scope>
    <source>
        <strain evidence="1 2">CBS 117.55</strain>
    </source>
</reference>
<dbReference type="VEuPathDB" id="FungiDB:BO70DRAFT_70580"/>
<accession>A0A317VSY1</accession>
<name>A0A317VSY1_9EURO</name>
<evidence type="ECO:0000313" key="2">
    <source>
        <dbReference type="Proteomes" id="UP000247233"/>
    </source>
</evidence>
<protein>
    <submittedName>
        <fullName evidence="1">Uncharacterized protein</fullName>
    </submittedName>
</protein>